<dbReference type="Gene3D" id="2.30.30.370">
    <property type="entry name" value="FAH"/>
    <property type="match status" value="1"/>
</dbReference>
<feature type="domain" description="Rv2993c-like N-terminal" evidence="4">
    <location>
        <begin position="1"/>
        <end position="52"/>
    </location>
</feature>
<dbReference type="InterPro" id="IPR036663">
    <property type="entry name" value="Fumarylacetoacetase_C_sf"/>
</dbReference>
<dbReference type="EMBL" id="JBHSNZ010000052">
    <property type="protein sequence ID" value="MFC5813100.1"/>
    <property type="molecule type" value="Genomic_DNA"/>
</dbReference>
<comment type="caution">
    <text evidence="5">The sequence shown here is derived from an EMBL/GenBank/DDBJ whole genome shotgun (WGS) entry which is preliminary data.</text>
</comment>
<dbReference type="Pfam" id="PF10370">
    <property type="entry name" value="Rv2993c-like_N"/>
    <property type="match status" value="1"/>
</dbReference>
<evidence type="ECO:0000313" key="5">
    <source>
        <dbReference type="EMBL" id="MFC5813100.1"/>
    </source>
</evidence>
<dbReference type="Pfam" id="PF01557">
    <property type="entry name" value="FAA_hydrolase"/>
    <property type="match status" value="1"/>
</dbReference>
<dbReference type="InterPro" id="IPR051121">
    <property type="entry name" value="FAH"/>
</dbReference>
<dbReference type="SUPFAM" id="SSF56529">
    <property type="entry name" value="FAH"/>
    <property type="match status" value="1"/>
</dbReference>
<evidence type="ECO:0000259" key="4">
    <source>
        <dbReference type="Pfam" id="PF10370"/>
    </source>
</evidence>
<dbReference type="PANTHER" id="PTHR42796:SF4">
    <property type="entry name" value="FUMARYLACETOACETATE HYDROLASE DOMAIN-CONTAINING PROTEIN 2A"/>
    <property type="match status" value="1"/>
</dbReference>
<name>A0ABW1BKX5_9ACTN</name>
<dbReference type="InterPro" id="IPR018833">
    <property type="entry name" value="Rv2993c-like_N"/>
</dbReference>
<evidence type="ECO:0000313" key="6">
    <source>
        <dbReference type="Proteomes" id="UP001596112"/>
    </source>
</evidence>
<dbReference type="EC" id="3.7.-.-" evidence="5"/>
<dbReference type="InterPro" id="IPR011234">
    <property type="entry name" value="Fumarylacetoacetase-like_C"/>
</dbReference>
<evidence type="ECO:0000259" key="3">
    <source>
        <dbReference type="Pfam" id="PF01557"/>
    </source>
</evidence>
<dbReference type="PANTHER" id="PTHR42796">
    <property type="entry name" value="FUMARYLACETOACETATE HYDROLASE DOMAIN-CONTAINING PROTEIN 2A-RELATED"/>
    <property type="match status" value="1"/>
</dbReference>
<dbReference type="Gene3D" id="3.90.850.10">
    <property type="entry name" value="Fumarylacetoacetase-like, C-terminal domain"/>
    <property type="match status" value="1"/>
</dbReference>
<evidence type="ECO:0000256" key="1">
    <source>
        <dbReference type="ARBA" id="ARBA00010211"/>
    </source>
</evidence>
<accession>A0ABW1BKX5</accession>
<protein>
    <submittedName>
        <fullName evidence="5">Fumarylacetoacetate hydrolase family protein</fullName>
        <ecNumber evidence="5">3.7.-.-</ecNumber>
    </submittedName>
</protein>
<evidence type="ECO:0000256" key="2">
    <source>
        <dbReference type="ARBA" id="ARBA00022723"/>
    </source>
</evidence>
<organism evidence="5 6">
    <name type="scientific">Streptomyces heilongjiangensis</name>
    <dbReference type="NCBI Taxonomy" id="945052"/>
    <lineage>
        <taxon>Bacteria</taxon>
        <taxon>Bacillati</taxon>
        <taxon>Actinomycetota</taxon>
        <taxon>Actinomycetes</taxon>
        <taxon>Kitasatosporales</taxon>
        <taxon>Streptomycetaceae</taxon>
        <taxon>Streptomyces</taxon>
    </lineage>
</organism>
<dbReference type="RefSeq" id="WP_272173112.1">
    <property type="nucleotide sequence ID" value="NZ_JAQOSL010000080.1"/>
</dbReference>
<gene>
    <name evidence="5" type="ORF">ACFQGO_37305</name>
</gene>
<keyword evidence="5" id="KW-0378">Hydrolase</keyword>
<feature type="domain" description="Fumarylacetoacetase-like C-terminal" evidence="3">
    <location>
        <begin position="71"/>
        <end position="244"/>
    </location>
</feature>
<keyword evidence="6" id="KW-1185">Reference proteome</keyword>
<sequence length="256" mass="27079">MLIARIAAGDHQMYARVDTAAGLVHLLSGTPFDEIRPTGESLPLAEVRLLAPAEPSKVLVAGRNYGDVVTPDLVVFMKPSTSVIGPDSPILLPAEAKEVRYEGELAVVIGRRCRDVSAVAADQAVFGYTCANDVTAWDIGEPSGHWTKAKSFDTFCPLGPWIRTNLDPSNLGLRTTVNGAVRQDGSTKQMIRDVRAVVSRCSALMTLLPGDVILTGTPAGAGVLRPGDDVTVQIDEIGSLANPVTGHQVRSVTTLA</sequence>
<keyword evidence="2" id="KW-0479">Metal-binding</keyword>
<proteinExistence type="inferred from homology"/>
<dbReference type="GO" id="GO:0016787">
    <property type="term" value="F:hydrolase activity"/>
    <property type="evidence" value="ECO:0007669"/>
    <property type="project" value="UniProtKB-KW"/>
</dbReference>
<reference evidence="6" key="1">
    <citation type="journal article" date="2019" name="Int. J. Syst. Evol. Microbiol.">
        <title>The Global Catalogue of Microorganisms (GCM) 10K type strain sequencing project: providing services to taxonomists for standard genome sequencing and annotation.</title>
        <authorList>
            <consortium name="The Broad Institute Genomics Platform"/>
            <consortium name="The Broad Institute Genome Sequencing Center for Infectious Disease"/>
            <person name="Wu L."/>
            <person name="Ma J."/>
        </authorList>
    </citation>
    <scope>NUCLEOTIDE SEQUENCE [LARGE SCALE GENOMIC DNA]</scope>
    <source>
        <strain evidence="6">JCM 9918</strain>
    </source>
</reference>
<dbReference type="Proteomes" id="UP001596112">
    <property type="component" value="Unassembled WGS sequence"/>
</dbReference>
<comment type="similarity">
    <text evidence="1">Belongs to the FAH family.</text>
</comment>